<proteinExistence type="predicted"/>
<sequence length="219" mass="26201">MIERKLANPDDYNAPENPTTARRFRLNRLLTKPFYVQLRSIRLHCETPNLVDYNIPENPRDARRFRLARLLTKPFYVQLRSIRIQYNNEATHTDILNPEPANLQDYNAPENPTTARRFRLARLLNKPFYSHMRFIRLQHINQTAHTDILNGEQENSKVARRFRLAWLVSKSFYKQFRSQSYTLGPVVPKKKTTSKTLVQRCRTHEKKLLRRLRSKNKRT</sequence>
<protein>
    <submittedName>
        <fullName evidence="1">Uncharacterized protein</fullName>
    </submittedName>
</protein>
<dbReference type="EMBL" id="JAJJMB010005585">
    <property type="protein sequence ID" value="KAI3938149.1"/>
    <property type="molecule type" value="Genomic_DNA"/>
</dbReference>
<evidence type="ECO:0000313" key="1">
    <source>
        <dbReference type="EMBL" id="KAI3938149.1"/>
    </source>
</evidence>
<accession>A0AAD4T564</accession>
<name>A0AAD4T564_9MAGN</name>
<comment type="caution">
    <text evidence="1">The sequence shown here is derived from an EMBL/GenBank/DDBJ whole genome shotgun (WGS) entry which is preliminary data.</text>
</comment>
<dbReference type="Proteomes" id="UP001202328">
    <property type="component" value="Unassembled WGS sequence"/>
</dbReference>
<keyword evidence="2" id="KW-1185">Reference proteome</keyword>
<gene>
    <name evidence="1" type="ORF">MKW98_018705</name>
</gene>
<dbReference type="AlphaFoldDB" id="A0AAD4T564"/>
<organism evidence="1 2">
    <name type="scientific">Papaver atlanticum</name>
    <dbReference type="NCBI Taxonomy" id="357466"/>
    <lineage>
        <taxon>Eukaryota</taxon>
        <taxon>Viridiplantae</taxon>
        <taxon>Streptophyta</taxon>
        <taxon>Embryophyta</taxon>
        <taxon>Tracheophyta</taxon>
        <taxon>Spermatophyta</taxon>
        <taxon>Magnoliopsida</taxon>
        <taxon>Ranunculales</taxon>
        <taxon>Papaveraceae</taxon>
        <taxon>Papaveroideae</taxon>
        <taxon>Papaver</taxon>
    </lineage>
</organism>
<feature type="non-terminal residue" evidence="1">
    <location>
        <position position="219"/>
    </location>
</feature>
<reference evidence="1" key="1">
    <citation type="submission" date="2022-04" db="EMBL/GenBank/DDBJ databases">
        <title>A functionally conserved STORR gene fusion in Papaver species that diverged 16.8 million years ago.</title>
        <authorList>
            <person name="Catania T."/>
        </authorList>
    </citation>
    <scope>NUCLEOTIDE SEQUENCE</scope>
    <source>
        <strain evidence="1">S-188037</strain>
    </source>
</reference>
<evidence type="ECO:0000313" key="2">
    <source>
        <dbReference type="Proteomes" id="UP001202328"/>
    </source>
</evidence>